<dbReference type="AlphaFoldDB" id="A0A0W1JFU0"/>
<evidence type="ECO:0000313" key="3">
    <source>
        <dbReference type="EMBL" id="KTE90395.1"/>
    </source>
</evidence>
<dbReference type="OrthoDB" id="9790723at2"/>
<evidence type="ECO:0000256" key="1">
    <source>
        <dbReference type="SAM" id="Phobius"/>
    </source>
</evidence>
<keyword evidence="1" id="KW-0812">Transmembrane</keyword>
<evidence type="ECO:0000313" key="4">
    <source>
        <dbReference type="Proteomes" id="UP000054623"/>
    </source>
</evidence>
<feature type="transmembrane region" description="Helical" evidence="1">
    <location>
        <begin position="20"/>
        <end position="37"/>
    </location>
</feature>
<sequence>MKRKLKEMQTIIKNLRPLSYMLSIPILNIFYALLNNADRGAYSLVTDLDQTIPFLKGFIVPYIIWYFFIFGTLVYFCLKDKKVYYRTLLAFNLGLLACYGIYFVFQTHVPRPELVGHDVLTKLVALIYSKDQPYNAFPSIHVLSTFLMVKGINKCQSKNYLNTSLVYVNAVLIILSTLFVKQHVMLDVLAAIVLGSLLFDLVYNANWEDLRISLKKSSLVRKPSLIRSHSLVRNQSLVLMVKKKSEV</sequence>
<dbReference type="CDD" id="cd03386">
    <property type="entry name" value="PAP2_Aur1_like"/>
    <property type="match status" value="1"/>
</dbReference>
<name>A0A0W1JFU0_DESHA</name>
<feature type="transmembrane region" description="Helical" evidence="1">
    <location>
        <begin position="83"/>
        <end position="105"/>
    </location>
</feature>
<dbReference type="SUPFAM" id="SSF48317">
    <property type="entry name" value="Acid phosphatase/Vanadium-dependent haloperoxidase"/>
    <property type="match status" value="1"/>
</dbReference>
<reference evidence="3 4" key="1">
    <citation type="submission" date="2015-12" db="EMBL/GenBank/DDBJ databases">
        <title>Draft Genome Sequence of Desulfitobacterium hafniense Strain DH, a Sulfate-reducing Bacterium Isolated from Paddy Soils.</title>
        <authorList>
            <person name="Bao P."/>
            <person name="Zhang X."/>
            <person name="Li G."/>
        </authorList>
    </citation>
    <scope>NUCLEOTIDE SEQUENCE [LARGE SCALE GENOMIC DNA]</scope>
    <source>
        <strain evidence="3 4">DH</strain>
    </source>
</reference>
<dbReference type="EMBL" id="LOCK01000039">
    <property type="protein sequence ID" value="KTE90395.1"/>
    <property type="molecule type" value="Genomic_DNA"/>
</dbReference>
<accession>A0A0W1JFU0</accession>
<dbReference type="GO" id="GO:0016020">
    <property type="term" value="C:membrane"/>
    <property type="evidence" value="ECO:0007669"/>
    <property type="project" value="UniProtKB-SubCell"/>
</dbReference>
<proteinExistence type="predicted"/>
<gene>
    <name evidence="3" type="ORF">AT727_07325</name>
</gene>
<dbReference type="InterPro" id="IPR036938">
    <property type="entry name" value="PAP2/HPO_sf"/>
</dbReference>
<organism evidence="3 4">
    <name type="scientific">Desulfitobacterium hafniense</name>
    <name type="common">Desulfitobacterium frappieri</name>
    <dbReference type="NCBI Taxonomy" id="49338"/>
    <lineage>
        <taxon>Bacteria</taxon>
        <taxon>Bacillati</taxon>
        <taxon>Bacillota</taxon>
        <taxon>Clostridia</taxon>
        <taxon>Eubacteriales</taxon>
        <taxon>Desulfitobacteriaceae</taxon>
        <taxon>Desulfitobacterium</taxon>
    </lineage>
</organism>
<dbReference type="Pfam" id="PF14378">
    <property type="entry name" value="PAP2_3"/>
    <property type="match status" value="1"/>
</dbReference>
<comment type="caution">
    <text evidence="3">The sequence shown here is derived from an EMBL/GenBank/DDBJ whole genome shotgun (WGS) entry which is preliminary data.</text>
</comment>
<dbReference type="Proteomes" id="UP000054623">
    <property type="component" value="Unassembled WGS sequence"/>
</dbReference>
<protein>
    <submittedName>
        <fullName evidence="3">Serine/threonine protein phosphatase</fullName>
    </submittedName>
</protein>
<feature type="domain" description="Inositolphosphotransferase Aur1/Ipt1" evidence="2">
    <location>
        <begin position="65"/>
        <end position="197"/>
    </location>
</feature>
<feature type="transmembrane region" description="Helical" evidence="1">
    <location>
        <begin position="136"/>
        <end position="153"/>
    </location>
</feature>
<feature type="transmembrane region" description="Helical" evidence="1">
    <location>
        <begin position="57"/>
        <end position="76"/>
    </location>
</feature>
<feature type="transmembrane region" description="Helical" evidence="1">
    <location>
        <begin position="160"/>
        <end position="180"/>
    </location>
</feature>
<dbReference type="InterPro" id="IPR026841">
    <property type="entry name" value="Aur1/Ipt1"/>
</dbReference>
<keyword evidence="1" id="KW-0472">Membrane</keyword>
<evidence type="ECO:0000259" key="2">
    <source>
        <dbReference type="Pfam" id="PF14378"/>
    </source>
</evidence>
<keyword evidence="1" id="KW-1133">Transmembrane helix</keyword>
<feature type="transmembrane region" description="Helical" evidence="1">
    <location>
        <begin position="186"/>
        <end position="206"/>
    </location>
</feature>